<organism evidence="3 4">
    <name type="scientific">Ammonicoccus fulvus</name>
    <dbReference type="NCBI Taxonomy" id="3138240"/>
    <lineage>
        <taxon>Bacteria</taxon>
        <taxon>Bacillati</taxon>
        <taxon>Actinomycetota</taxon>
        <taxon>Actinomycetes</taxon>
        <taxon>Propionibacteriales</taxon>
        <taxon>Propionibacteriaceae</taxon>
        <taxon>Ammonicoccus</taxon>
    </lineage>
</organism>
<keyword evidence="1" id="KW-0238">DNA-binding</keyword>
<dbReference type="SUPFAM" id="SSF55136">
    <property type="entry name" value="Probable bacterial effector-binding domain"/>
    <property type="match status" value="1"/>
</dbReference>
<dbReference type="PROSITE" id="PS50937">
    <property type="entry name" value="HTH_MERR_2"/>
    <property type="match status" value="1"/>
</dbReference>
<proteinExistence type="predicted"/>
<dbReference type="Proteomes" id="UP001442841">
    <property type="component" value="Chromosome"/>
</dbReference>
<sequence length="272" mass="29490">MSELMTIGEFSRLSRLSVRMLRHYDAHGVLSPADVDRFSGYRRYAGSQLAAAVAIRRLRDVGFGIAAIAALLAARGTEAYTEALVLHRTELSADLDAARQRLTLIDSMIKQENTMSITVSRTTIPARTLVTLRGVVPTYSDEGQLWGQFMPLLAAQGIQGTGPGGVIEHDEEYREADVDESVWLEVARGTSAEAPLEIVELPEQDVVMATLVGPYGQISEAHARIGEFLEAEGLRAASGGIEAKVFNRYLTDPSQTAPDANVTEICLPIHPA</sequence>
<dbReference type="SMART" id="SM00422">
    <property type="entry name" value="HTH_MERR"/>
    <property type="match status" value="1"/>
</dbReference>
<dbReference type="SMART" id="SM00871">
    <property type="entry name" value="AraC_E_bind"/>
    <property type="match status" value="1"/>
</dbReference>
<evidence type="ECO:0000259" key="2">
    <source>
        <dbReference type="PROSITE" id="PS50937"/>
    </source>
</evidence>
<dbReference type="Pfam" id="PF06445">
    <property type="entry name" value="GyrI-like"/>
    <property type="match status" value="1"/>
</dbReference>
<feature type="domain" description="HTH merR-type" evidence="2">
    <location>
        <begin position="4"/>
        <end position="74"/>
    </location>
</feature>
<protein>
    <submittedName>
        <fullName evidence="3">MerR family transcriptional regulator</fullName>
    </submittedName>
</protein>
<dbReference type="InterPro" id="IPR000551">
    <property type="entry name" value="MerR-type_HTH_dom"/>
</dbReference>
<dbReference type="PANTHER" id="PTHR30204:SF97">
    <property type="entry name" value="MERR FAMILY REGULATORY PROTEIN"/>
    <property type="match status" value="1"/>
</dbReference>
<keyword evidence="4" id="KW-1185">Reference proteome</keyword>
<gene>
    <name evidence="3" type="ORF">AADG42_16485</name>
</gene>
<dbReference type="RefSeq" id="WP_425310266.1">
    <property type="nucleotide sequence ID" value="NZ_CP154795.1"/>
</dbReference>
<dbReference type="Gene3D" id="1.10.1660.10">
    <property type="match status" value="1"/>
</dbReference>
<evidence type="ECO:0000313" key="3">
    <source>
        <dbReference type="EMBL" id="XAN08836.1"/>
    </source>
</evidence>
<dbReference type="PROSITE" id="PS00552">
    <property type="entry name" value="HTH_MERR_1"/>
    <property type="match status" value="1"/>
</dbReference>
<dbReference type="InterPro" id="IPR010499">
    <property type="entry name" value="AraC_E-bd"/>
</dbReference>
<dbReference type="InterPro" id="IPR047057">
    <property type="entry name" value="MerR_fam"/>
</dbReference>
<dbReference type="Pfam" id="PF13411">
    <property type="entry name" value="MerR_1"/>
    <property type="match status" value="1"/>
</dbReference>
<dbReference type="EMBL" id="CP154795">
    <property type="protein sequence ID" value="XAN08836.1"/>
    <property type="molecule type" value="Genomic_DNA"/>
</dbReference>
<dbReference type="Gene3D" id="3.20.80.10">
    <property type="entry name" value="Regulatory factor, effector binding domain"/>
    <property type="match status" value="1"/>
</dbReference>
<dbReference type="InterPro" id="IPR009061">
    <property type="entry name" value="DNA-bd_dom_put_sf"/>
</dbReference>
<reference evidence="3 4" key="1">
    <citation type="submission" date="2024-04" db="EMBL/GenBank/DDBJ databases">
        <title>Isolation of an actinomycete strain from pig manure.</title>
        <authorList>
            <person name="Gong T."/>
            <person name="Yu Z."/>
            <person name="An M."/>
            <person name="Wei C."/>
            <person name="Yang W."/>
            <person name="Liu L."/>
        </authorList>
    </citation>
    <scope>NUCLEOTIDE SEQUENCE [LARGE SCALE GENOMIC DNA]</scope>
    <source>
        <strain evidence="3 4">ZF39</strain>
    </source>
</reference>
<name>A0ABZ3FRW4_9ACTN</name>
<dbReference type="InterPro" id="IPR011256">
    <property type="entry name" value="Reg_factor_effector_dom_sf"/>
</dbReference>
<dbReference type="SUPFAM" id="SSF46955">
    <property type="entry name" value="Putative DNA-binding domain"/>
    <property type="match status" value="1"/>
</dbReference>
<dbReference type="InterPro" id="IPR029442">
    <property type="entry name" value="GyrI-like"/>
</dbReference>
<dbReference type="PANTHER" id="PTHR30204">
    <property type="entry name" value="REDOX-CYCLING DRUG-SENSING TRANSCRIPTIONAL ACTIVATOR SOXR"/>
    <property type="match status" value="1"/>
</dbReference>
<accession>A0ABZ3FRW4</accession>
<evidence type="ECO:0000256" key="1">
    <source>
        <dbReference type="ARBA" id="ARBA00023125"/>
    </source>
</evidence>
<evidence type="ECO:0000313" key="4">
    <source>
        <dbReference type="Proteomes" id="UP001442841"/>
    </source>
</evidence>